<keyword evidence="2" id="KW-1185">Reference proteome</keyword>
<dbReference type="SUPFAM" id="SSF53067">
    <property type="entry name" value="Actin-like ATPase domain"/>
    <property type="match status" value="1"/>
</dbReference>
<dbReference type="InterPro" id="IPR005883">
    <property type="entry name" value="PilM"/>
</dbReference>
<proteinExistence type="predicted"/>
<dbReference type="Gene3D" id="3.30.1490.300">
    <property type="match status" value="1"/>
</dbReference>
<dbReference type="Proteomes" id="UP000192486">
    <property type="component" value="Chromosome"/>
</dbReference>
<name>A0ABN4YJT3_SPOUR</name>
<dbReference type="Pfam" id="PF11104">
    <property type="entry name" value="PilM_2"/>
    <property type="match status" value="1"/>
</dbReference>
<dbReference type="InterPro" id="IPR043129">
    <property type="entry name" value="ATPase_NBD"/>
</dbReference>
<organism evidence="1 2">
    <name type="scientific">Sporosarcina ureae</name>
    <dbReference type="NCBI Taxonomy" id="1571"/>
    <lineage>
        <taxon>Bacteria</taxon>
        <taxon>Bacillati</taxon>
        <taxon>Bacillota</taxon>
        <taxon>Bacilli</taxon>
        <taxon>Bacillales</taxon>
        <taxon>Caryophanaceae</taxon>
        <taxon>Sporosarcina</taxon>
    </lineage>
</organism>
<evidence type="ECO:0000313" key="2">
    <source>
        <dbReference type="Proteomes" id="UP000192486"/>
    </source>
</evidence>
<evidence type="ECO:0000313" key="1">
    <source>
        <dbReference type="EMBL" id="ARF13097.1"/>
    </source>
</evidence>
<sequence length="330" mass="37762">MSILSNLKRPLSKLTMPTLSRNKRVYSLTLDDDAIRYVRIKSLDPIVLDTAKEMLLPEHVIQEGRIAEEDMLRDVLLEIVKDWNLAKRDVAFLAPDTYVIIRRVAYPDTVEDEELKSHFFIEIGSTIYLPFDDPVFDVVPYTANNAQNEAILIASKESIMQTYEEVLKSVKLEPVVADIAPLSLYRLAHHVHHFEGTEHILLADLRGRSLTVSIFYSHYPLFIRSMELELPLSMSTGEELEKQVEPLTIVMELEKLANFYRFNLAENDSAITHLVWNGTYTQQEELLQMVRERLAIEALPLVKEPISCVDGTAITADFHRVIGLALKEEV</sequence>
<reference evidence="1 2" key="1">
    <citation type="submission" date="2016-04" db="EMBL/GenBank/DDBJ databases">
        <title>Comparative Genomics and Epigenetics of Sporosarcina ureae.</title>
        <authorList>
            <person name="Oliver A.S."/>
            <person name="Cooper K.K."/>
        </authorList>
    </citation>
    <scope>NUCLEOTIDE SEQUENCE [LARGE SCALE GENOMIC DNA]</scope>
    <source>
        <strain evidence="1 2">S204</strain>
    </source>
</reference>
<gene>
    <name evidence="1" type="ORF">SporoS204_02220</name>
</gene>
<dbReference type="Gene3D" id="3.30.420.40">
    <property type="match status" value="2"/>
</dbReference>
<accession>A0ABN4YJT3</accession>
<protein>
    <submittedName>
        <fullName evidence="1">Pilus assembly protein PilM</fullName>
    </submittedName>
</protein>
<dbReference type="EMBL" id="CP015108">
    <property type="protein sequence ID" value="ARF13097.1"/>
    <property type="molecule type" value="Genomic_DNA"/>
</dbReference>
<dbReference type="RefSeq" id="WP_051210507.1">
    <property type="nucleotide sequence ID" value="NZ_CP015108.1"/>
</dbReference>